<evidence type="ECO:0000313" key="21">
    <source>
        <dbReference type="Proteomes" id="UP001302494"/>
    </source>
</evidence>
<dbReference type="EC" id="3.6.1.55" evidence="12"/>
<feature type="binding site" evidence="18">
    <location>
        <position position="51"/>
    </location>
    <ligand>
        <name>Mg(2+)</name>
        <dbReference type="ChEBI" id="CHEBI:18420"/>
    </ligand>
</feature>
<accession>A0AA96GPJ1</accession>
<dbReference type="AlphaFoldDB" id="A0AA96GPJ1"/>
<dbReference type="InterPro" id="IPR029119">
    <property type="entry name" value="MutY_C"/>
</dbReference>
<protein>
    <recommendedName>
        <fullName evidence="13">8-oxo-dGTP diphosphatase</fullName>
        <ecNumber evidence="12">3.6.1.55</ecNumber>
    </recommendedName>
    <alternativeName>
        <fullName evidence="16">7,8-dihydro-8-oxoguanine-triphosphatase</fullName>
    </alternativeName>
    <alternativeName>
        <fullName evidence="15">Mutator protein MutT</fullName>
    </alternativeName>
    <alternativeName>
        <fullName evidence="14">dGTP pyrophosphohydrolase</fullName>
    </alternativeName>
</protein>
<dbReference type="RefSeq" id="WP_312747240.1">
    <property type="nucleotide sequence ID" value="NZ_CP116968.1"/>
</dbReference>
<keyword evidence="7" id="KW-0378">Hydrolase</keyword>
<proteinExistence type="inferred from homology"/>
<dbReference type="Proteomes" id="UP001302494">
    <property type="component" value="Chromosome"/>
</dbReference>
<dbReference type="Pfam" id="PF14815">
    <property type="entry name" value="NUDIX_4"/>
    <property type="match status" value="1"/>
</dbReference>
<dbReference type="InterPro" id="IPR047127">
    <property type="entry name" value="MutT-like"/>
</dbReference>
<dbReference type="InterPro" id="IPR003561">
    <property type="entry name" value="Mutator_MutT"/>
</dbReference>
<dbReference type="InterPro" id="IPR000086">
    <property type="entry name" value="NUDIX_hydrolase_dom"/>
</dbReference>
<evidence type="ECO:0000256" key="18">
    <source>
        <dbReference type="PIRSR" id="PIRSR603561-2"/>
    </source>
</evidence>
<dbReference type="GO" id="GO:0044716">
    <property type="term" value="F:8-oxo-GDP phosphatase activity"/>
    <property type="evidence" value="ECO:0007669"/>
    <property type="project" value="TreeGrafter"/>
</dbReference>
<keyword evidence="21" id="KW-1185">Reference proteome</keyword>
<dbReference type="GO" id="GO:0044715">
    <property type="term" value="F:8-oxo-dGDP phosphatase activity"/>
    <property type="evidence" value="ECO:0007669"/>
    <property type="project" value="TreeGrafter"/>
</dbReference>
<evidence type="ECO:0000313" key="20">
    <source>
        <dbReference type="EMBL" id="WNM63003.1"/>
    </source>
</evidence>
<evidence type="ECO:0000256" key="12">
    <source>
        <dbReference type="ARBA" id="ARBA00038905"/>
    </source>
</evidence>
<comment type="catalytic activity">
    <reaction evidence="11">
        <text>8-oxo-GTP + H2O = 8-oxo-GMP + diphosphate + H(+)</text>
        <dbReference type="Rhea" id="RHEA:67616"/>
        <dbReference type="ChEBI" id="CHEBI:15377"/>
        <dbReference type="ChEBI" id="CHEBI:15378"/>
        <dbReference type="ChEBI" id="CHEBI:33019"/>
        <dbReference type="ChEBI" id="CHEBI:143553"/>
        <dbReference type="ChEBI" id="CHEBI:145694"/>
    </reaction>
</comment>
<dbReference type="GO" id="GO:0008413">
    <property type="term" value="F:8-oxo-7,8-dihydroguanosine triphosphate pyrophosphatase activity"/>
    <property type="evidence" value="ECO:0007669"/>
    <property type="project" value="InterPro"/>
</dbReference>
<reference evidence="20 21" key="1">
    <citation type="submission" date="2023-01" db="EMBL/GenBank/DDBJ databases">
        <title>Cultivation and genomic characterization of new, ubiquitous marine nitrite-oxidizing bacteria from the Nitrospirales.</title>
        <authorList>
            <person name="Mueller A.J."/>
            <person name="Daebeler A."/>
            <person name="Herbold C.W."/>
            <person name="Kirkegaard R.H."/>
            <person name="Daims H."/>
        </authorList>
    </citation>
    <scope>NUCLEOTIDE SEQUENCE [LARGE SCALE GENOMIC DNA]</scope>
    <source>
        <strain evidence="20 21">DK</strain>
    </source>
</reference>
<evidence type="ECO:0000256" key="16">
    <source>
        <dbReference type="ARBA" id="ARBA00042798"/>
    </source>
</evidence>
<keyword evidence="9" id="KW-0234">DNA repair</keyword>
<keyword evidence="3" id="KW-0515">Mutator protein</keyword>
<dbReference type="PRINTS" id="PR00502">
    <property type="entry name" value="NUDIXFAMILY"/>
</dbReference>
<sequence>MAAAIICRKDMILLARRKPESHLGGLWEFPGGKKEVGETLEDCLRREVREELGVDISEPLPFHALHYQYPEKVMELNFFTCSIIQGIPQALECAEIAWVYKHELNSFAFPPADIPVVHKILQSGSLAG</sequence>
<dbReference type="PROSITE" id="PS00893">
    <property type="entry name" value="NUDIX_BOX"/>
    <property type="match status" value="1"/>
</dbReference>
<evidence type="ECO:0000256" key="14">
    <source>
        <dbReference type="ARBA" id="ARBA00041592"/>
    </source>
</evidence>
<evidence type="ECO:0000256" key="4">
    <source>
        <dbReference type="ARBA" id="ARBA00022705"/>
    </source>
</evidence>
<dbReference type="SUPFAM" id="SSF55811">
    <property type="entry name" value="Nudix"/>
    <property type="match status" value="1"/>
</dbReference>
<evidence type="ECO:0000256" key="6">
    <source>
        <dbReference type="ARBA" id="ARBA00022763"/>
    </source>
</evidence>
<evidence type="ECO:0000256" key="10">
    <source>
        <dbReference type="ARBA" id="ARBA00035861"/>
    </source>
</evidence>
<dbReference type="InterPro" id="IPR015797">
    <property type="entry name" value="NUDIX_hydrolase-like_dom_sf"/>
</dbReference>
<dbReference type="GO" id="GO:0006281">
    <property type="term" value="P:DNA repair"/>
    <property type="evidence" value="ECO:0007669"/>
    <property type="project" value="UniProtKB-KW"/>
</dbReference>
<dbReference type="GO" id="GO:0035539">
    <property type="term" value="F:8-oxo-7,8-dihydrodeoxyguanosine triphosphate pyrophosphatase activity"/>
    <property type="evidence" value="ECO:0007669"/>
    <property type="project" value="UniProtKB-EC"/>
</dbReference>
<feature type="binding site" evidence="17">
    <location>
        <position position="17"/>
    </location>
    <ligand>
        <name>8-oxo-dGTP</name>
        <dbReference type="ChEBI" id="CHEBI:77896"/>
    </ligand>
</feature>
<feature type="binding site" evidence="18">
    <location>
        <position position="31"/>
    </location>
    <ligand>
        <name>Mg(2+)</name>
        <dbReference type="ChEBI" id="CHEBI:18420"/>
    </ligand>
</feature>
<comment type="catalytic activity">
    <reaction evidence="10">
        <text>8-oxo-dGTP + H2O = 8-oxo-dGMP + diphosphate + H(+)</text>
        <dbReference type="Rhea" id="RHEA:31575"/>
        <dbReference type="ChEBI" id="CHEBI:15377"/>
        <dbReference type="ChEBI" id="CHEBI:15378"/>
        <dbReference type="ChEBI" id="CHEBI:33019"/>
        <dbReference type="ChEBI" id="CHEBI:63224"/>
        <dbReference type="ChEBI" id="CHEBI:77896"/>
        <dbReference type="EC" id="3.6.1.55"/>
    </reaction>
</comment>
<organism evidence="20 21">
    <name type="scientific">Candidatus Nitrospira neomarina</name>
    <dbReference type="NCBI Taxonomy" id="3020899"/>
    <lineage>
        <taxon>Bacteria</taxon>
        <taxon>Pseudomonadati</taxon>
        <taxon>Nitrospirota</taxon>
        <taxon>Nitrospiria</taxon>
        <taxon>Nitrospirales</taxon>
        <taxon>Nitrospiraceae</taxon>
        <taxon>Nitrospira</taxon>
    </lineage>
</organism>
<keyword evidence="4" id="KW-0235">DNA replication</keyword>
<comment type="similarity">
    <text evidence="2">Belongs to the Nudix hydrolase family.</text>
</comment>
<dbReference type="CDD" id="cd03425">
    <property type="entry name" value="NUDIX_MutT_NudA_like"/>
    <property type="match status" value="1"/>
</dbReference>
<dbReference type="Gene3D" id="3.90.79.10">
    <property type="entry name" value="Nucleoside Triphosphate Pyrophosphohydrolase"/>
    <property type="match status" value="1"/>
</dbReference>
<evidence type="ECO:0000256" key="15">
    <source>
        <dbReference type="ARBA" id="ARBA00041979"/>
    </source>
</evidence>
<evidence type="ECO:0000256" key="17">
    <source>
        <dbReference type="PIRSR" id="PIRSR603561-1"/>
    </source>
</evidence>
<evidence type="ECO:0000256" key="1">
    <source>
        <dbReference type="ARBA" id="ARBA00001946"/>
    </source>
</evidence>
<dbReference type="GO" id="GO:0046872">
    <property type="term" value="F:metal ion binding"/>
    <property type="evidence" value="ECO:0007669"/>
    <property type="project" value="UniProtKB-KW"/>
</dbReference>
<evidence type="ECO:0000256" key="8">
    <source>
        <dbReference type="ARBA" id="ARBA00022842"/>
    </source>
</evidence>
<dbReference type="InterPro" id="IPR020476">
    <property type="entry name" value="Nudix_hydrolase"/>
</dbReference>
<keyword evidence="6" id="KW-0227">DNA damage</keyword>
<keyword evidence="5 18" id="KW-0479">Metal-binding</keyword>
<dbReference type="KEGG" id="nneo:PQG83_04420"/>
<name>A0AA96GPJ1_9BACT</name>
<evidence type="ECO:0000256" key="9">
    <source>
        <dbReference type="ARBA" id="ARBA00023204"/>
    </source>
</evidence>
<dbReference type="PROSITE" id="PS51462">
    <property type="entry name" value="NUDIX"/>
    <property type="match status" value="1"/>
</dbReference>
<evidence type="ECO:0000256" key="3">
    <source>
        <dbReference type="ARBA" id="ARBA00022457"/>
    </source>
</evidence>
<evidence type="ECO:0000259" key="19">
    <source>
        <dbReference type="PROSITE" id="PS51462"/>
    </source>
</evidence>
<feature type="binding site" evidence="17">
    <location>
        <position position="22"/>
    </location>
    <ligand>
        <name>8-oxo-dGTP</name>
        <dbReference type="ChEBI" id="CHEBI:77896"/>
    </ligand>
</feature>
<feature type="domain" description="Nudix hydrolase" evidence="19">
    <location>
        <begin position="1"/>
        <end position="122"/>
    </location>
</feature>
<dbReference type="GO" id="GO:0006260">
    <property type="term" value="P:DNA replication"/>
    <property type="evidence" value="ECO:0007669"/>
    <property type="project" value="UniProtKB-KW"/>
</dbReference>
<feature type="binding site" evidence="17">
    <location>
        <begin position="28"/>
        <end position="31"/>
    </location>
    <ligand>
        <name>8-oxo-dGTP</name>
        <dbReference type="ChEBI" id="CHEBI:77896"/>
    </ligand>
</feature>
<dbReference type="PANTHER" id="PTHR47707:SF1">
    <property type="entry name" value="NUDIX HYDROLASE FAMILY PROTEIN"/>
    <property type="match status" value="1"/>
</dbReference>
<keyword evidence="8 18" id="KW-0460">Magnesium</keyword>
<dbReference type="EMBL" id="CP116968">
    <property type="protein sequence ID" value="WNM63003.1"/>
    <property type="molecule type" value="Genomic_DNA"/>
</dbReference>
<evidence type="ECO:0000256" key="5">
    <source>
        <dbReference type="ARBA" id="ARBA00022723"/>
    </source>
</evidence>
<evidence type="ECO:0000256" key="7">
    <source>
        <dbReference type="ARBA" id="ARBA00022801"/>
    </source>
</evidence>
<evidence type="ECO:0000256" key="11">
    <source>
        <dbReference type="ARBA" id="ARBA00036904"/>
    </source>
</evidence>
<dbReference type="PANTHER" id="PTHR47707">
    <property type="entry name" value="8-OXO-DGTP DIPHOSPHATASE"/>
    <property type="match status" value="1"/>
</dbReference>
<evidence type="ECO:0000256" key="13">
    <source>
        <dbReference type="ARBA" id="ARBA00040794"/>
    </source>
</evidence>
<gene>
    <name evidence="20" type="primary">mutT</name>
    <name evidence="20" type="ORF">PQG83_04420</name>
</gene>
<comment type="cofactor">
    <cofactor evidence="1 18">
        <name>Mg(2+)</name>
        <dbReference type="ChEBI" id="CHEBI:18420"/>
    </cofactor>
</comment>
<dbReference type="NCBIfam" id="TIGR00586">
    <property type="entry name" value="mutt"/>
    <property type="match status" value="1"/>
</dbReference>
<dbReference type="InterPro" id="IPR020084">
    <property type="entry name" value="NUDIX_hydrolase_CS"/>
</dbReference>
<evidence type="ECO:0000256" key="2">
    <source>
        <dbReference type="ARBA" id="ARBA00005582"/>
    </source>
</evidence>